<accession>A0A514A8K9</accession>
<evidence type="ECO:0000313" key="3">
    <source>
        <dbReference type="EMBL" id="QDH49606.1"/>
    </source>
</evidence>
<dbReference type="PANTHER" id="PTHR37423">
    <property type="entry name" value="SOLUBLE LYTIC MUREIN TRANSGLYCOSYLASE-RELATED"/>
    <property type="match status" value="1"/>
</dbReference>
<dbReference type="GeneID" id="55620321"/>
<dbReference type="SUPFAM" id="SSF53955">
    <property type="entry name" value="Lysozyme-like"/>
    <property type="match status" value="1"/>
</dbReference>
<dbReference type="RefSeq" id="YP_009849882.1">
    <property type="nucleotide sequence ID" value="NC_048796.1"/>
</dbReference>
<dbReference type="CDD" id="cd00254">
    <property type="entry name" value="LT-like"/>
    <property type="match status" value="1"/>
</dbReference>
<dbReference type="KEGG" id="vg:55620321"/>
<keyword evidence="1" id="KW-0175">Coiled coil</keyword>
<proteinExistence type="predicted"/>
<sequence length="757" mass="83247">MSDSLERFVIEYSVDLKESLKRLEELQNRIDSTNKKAKSSTDVSNAFKDMAAEIKPLFGEMSLLDTVITRVGYRLMWMAPIIATLGVAVKSVMDTRKEYEAQRKLAFESGMGPMAIEQFQRQANTASGGIIGAEGARGIIQKTSNLSMQAFTNPDVMSRESLILNRLGTSAFDKGGNIKSTSKILDEIGQKLASVTQSQAVALGALANFSADEVKALRNRGAAVREASKMSEQESQKLLQQQADMEKVRNSLGRTAEQWRRIELVISSNVMPLVEDLITNTANEIEMVQQIFQTMSDGWETFVEDFKWGLQHPFATYAETQEAKLSRFFDKVQKDQENQSQRELREQDKNFNESRQAQALFSRDINLFSSAVSTFAGVIDERQAWAAWAGEVGRAAGIGPVQGQAALPTGATSSTAVPGKPVTNQAYDEIFQREADKYKHLGMTPDLLKAITRVESNFNPNAISGSDAHGLMQIIGKNFKGTGITNPYDPNQNIAAGAQLMAEYLKASGGDLRTALTMYHGGYKRENWGPLTRAYPDKVLGALDNIQRVKAQGGAADLQNPDGGRRVGMYENINDSRPAGAAPYPVGTPGVDMSTNKMPKGHTAPVAGQGRENIQLRGIQEAIAGYLGVPVEQVMQGFVNKGDVKFAREYLQMGTEREYIKNVQMSKMPGIRPNIAAEAAKNARAAAFQLNAFNKYGQDVENRARPGERDITIGQKQIDIHIDGARDPRGTAEEVRRNLLQDDVNDINNLLSTPVQW</sequence>
<feature type="domain" description="Transglycosylase SLT" evidence="2">
    <location>
        <begin position="441"/>
        <end position="526"/>
    </location>
</feature>
<dbReference type="Proteomes" id="UP000319711">
    <property type="component" value="Segment"/>
</dbReference>
<dbReference type="Pfam" id="PF01464">
    <property type="entry name" value="SLT"/>
    <property type="match status" value="1"/>
</dbReference>
<dbReference type="EMBL" id="MN038177">
    <property type="protein sequence ID" value="QDH49606.1"/>
    <property type="molecule type" value="Genomic_DNA"/>
</dbReference>
<organism evidence="3 4">
    <name type="scientific">Pantoea phage Kyle</name>
    <dbReference type="NCBI Taxonomy" id="2589665"/>
    <lineage>
        <taxon>Viruses</taxon>
        <taxon>Duplodnaviria</taxon>
        <taxon>Heunggongvirae</taxon>
        <taxon>Uroviricota</taxon>
        <taxon>Caudoviricetes</taxon>
        <taxon>Lindbergviridae</taxon>
        <taxon>Kylevirus</taxon>
        <taxon>Kylevirus kyle</taxon>
    </lineage>
</organism>
<keyword evidence="4" id="KW-1185">Reference proteome</keyword>
<gene>
    <name evidence="3" type="primary">47</name>
    <name evidence="3" type="ORF">KYLE_50</name>
</gene>
<evidence type="ECO:0000313" key="4">
    <source>
        <dbReference type="Proteomes" id="UP000319711"/>
    </source>
</evidence>
<name>A0A514A8K9_9CAUD</name>
<reference evidence="3 4" key="1">
    <citation type="submission" date="2019-06" db="EMBL/GenBank/DDBJ databases">
        <authorList>
            <person name="Fakulujo A."/>
            <person name="Fiaz D."/>
            <person name="Garg S."/>
            <person name="Gordon G."/>
            <person name="Haider Z."/>
            <person name="Hale A."/>
            <person name="Hodges K."/>
            <person name="Jacob L."/>
            <person name="Kandil F."/>
            <person name="Kincaid V."/>
            <person name="Melchor-Guerra M."/>
            <person name="Morrelli A."/>
            <person name="Morris R."/>
            <person name="Nawaz M."/>
            <person name="Nguyen N."/>
            <person name="Omair A."/>
            <person name="Pray J."/>
            <person name="Saleem H."/>
            <person name="Saravane K."/>
            <person name="Sharma A."/>
            <person name="Singh A."/>
            <person name="Walston M."/>
            <person name="Zaman H."/>
            <person name="Puthuveetil N."/>
            <person name="Do L."/>
            <person name="Islam N."/>
            <person name="Johnson A."/>
        </authorList>
    </citation>
    <scope>NUCLEOTIDE SEQUENCE [LARGE SCALE GENOMIC DNA]</scope>
</reference>
<dbReference type="InterPro" id="IPR023346">
    <property type="entry name" value="Lysozyme-like_dom_sf"/>
</dbReference>
<dbReference type="PANTHER" id="PTHR37423:SF2">
    <property type="entry name" value="MEMBRANE-BOUND LYTIC MUREIN TRANSGLYCOSYLASE C"/>
    <property type="match status" value="1"/>
</dbReference>
<dbReference type="Gene3D" id="1.10.530.10">
    <property type="match status" value="1"/>
</dbReference>
<protein>
    <submittedName>
        <fullName evidence="3">Lytic transglycosylase</fullName>
    </submittedName>
</protein>
<feature type="coiled-coil region" evidence="1">
    <location>
        <begin position="9"/>
        <end position="43"/>
    </location>
</feature>
<dbReference type="InterPro" id="IPR008258">
    <property type="entry name" value="Transglycosylase_SLT_dom_1"/>
</dbReference>
<evidence type="ECO:0000256" key="1">
    <source>
        <dbReference type="SAM" id="Coils"/>
    </source>
</evidence>
<evidence type="ECO:0000259" key="2">
    <source>
        <dbReference type="Pfam" id="PF01464"/>
    </source>
</evidence>